<evidence type="ECO:0000256" key="4">
    <source>
        <dbReference type="ARBA" id="ARBA00022741"/>
    </source>
</evidence>
<gene>
    <name evidence="9" type="primary">IDNK</name>
</gene>
<dbReference type="GeneTree" id="ENSGT00390000003364"/>
<keyword evidence="10" id="KW-1185">Reference proteome</keyword>
<reference evidence="9" key="2">
    <citation type="submission" date="2025-09" db="UniProtKB">
        <authorList>
            <consortium name="Ensembl"/>
        </authorList>
    </citation>
    <scope>IDENTIFICATION</scope>
</reference>
<accession>A0A8C6DIT6</accession>
<keyword evidence="6 8" id="KW-0067">ATP-binding</keyword>
<evidence type="ECO:0000313" key="10">
    <source>
        <dbReference type="Proteomes" id="UP000694544"/>
    </source>
</evidence>
<dbReference type="NCBIfam" id="TIGR01313">
    <property type="entry name" value="therm_gnt_kin"/>
    <property type="match status" value="1"/>
</dbReference>
<reference evidence="9" key="1">
    <citation type="submission" date="2025-08" db="UniProtKB">
        <authorList>
            <consortium name="Ensembl"/>
        </authorList>
    </citation>
    <scope>IDENTIFICATION</scope>
</reference>
<dbReference type="GO" id="GO:0005524">
    <property type="term" value="F:ATP binding"/>
    <property type="evidence" value="ECO:0007669"/>
    <property type="project" value="UniProtKB-KW"/>
</dbReference>
<proteinExistence type="inferred from homology"/>
<comment type="catalytic activity">
    <reaction evidence="7 8">
        <text>D-gluconate + ATP = 6-phospho-D-gluconate + ADP + H(+)</text>
        <dbReference type="Rhea" id="RHEA:19433"/>
        <dbReference type="ChEBI" id="CHEBI:15378"/>
        <dbReference type="ChEBI" id="CHEBI:18391"/>
        <dbReference type="ChEBI" id="CHEBI:30616"/>
        <dbReference type="ChEBI" id="CHEBI:58759"/>
        <dbReference type="ChEBI" id="CHEBI:456216"/>
        <dbReference type="EC" id="2.7.1.12"/>
    </reaction>
</comment>
<dbReference type="Gene3D" id="3.40.50.300">
    <property type="entry name" value="P-loop containing nucleotide triphosphate hydrolases"/>
    <property type="match status" value="1"/>
</dbReference>
<keyword evidence="3 8" id="KW-0808">Transferase</keyword>
<dbReference type="GO" id="GO:0005737">
    <property type="term" value="C:cytoplasm"/>
    <property type="evidence" value="ECO:0007669"/>
    <property type="project" value="TreeGrafter"/>
</dbReference>
<dbReference type="PANTHER" id="PTHR43442">
    <property type="entry name" value="GLUCONOKINASE-RELATED"/>
    <property type="match status" value="1"/>
</dbReference>
<dbReference type="SUPFAM" id="SSF52540">
    <property type="entry name" value="P-loop containing nucleoside triphosphate hydrolases"/>
    <property type="match status" value="1"/>
</dbReference>
<dbReference type="InterPro" id="IPR006001">
    <property type="entry name" value="Therm_gnt_kin"/>
</dbReference>
<evidence type="ECO:0000313" key="9">
    <source>
        <dbReference type="Ensembl" id="ENSMMSP00000014889.1"/>
    </source>
</evidence>
<evidence type="ECO:0000256" key="2">
    <source>
        <dbReference type="ARBA" id="ARBA00008420"/>
    </source>
</evidence>
<evidence type="ECO:0000256" key="8">
    <source>
        <dbReference type="RuleBase" id="RU363066"/>
    </source>
</evidence>
<evidence type="ECO:0000256" key="1">
    <source>
        <dbReference type="ARBA" id="ARBA00004875"/>
    </source>
</evidence>
<dbReference type="Ensembl" id="ENSMMST00000016441.1">
    <property type="protein sequence ID" value="ENSMMSP00000014889.1"/>
    <property type="gene ID" value="ENSMMSG00000011344.1"/>
</dbReference>
<evidence type="ECO:0000256" key="7">
    <source>
        <dbReference type="ARBA" id="ARBA00048090"/>
    </source>
</evidence>
<comment type="similarity">
    <text evidence="2 8">Belongs to the gluconokinase GntK/GntV family.</text>
</comment>
<dbReference type="GO" id="GO:0005975">
    <property type="term" value="P:carbohydrate metabolic process"/>
    <property type="evidence" value="ECO:0007669"/>
    <property type="project" value="InterPro"/>
</dbReference>
<dbReference type="InterPro" id="IPR027417">
    <property type="entry name" value="P-loop_NTPase"/>
</dbReference>
<dbReference type="PANTHER" id="PTHR43442:SF3">
    <property type="entry name" value="GLUCONOKINASE-RELATED"/>
    <property type="match status" value="1"/>
</dbReference>
<dbReference type="GO" id="GO:0046316">
    <property type="term" value="F:gluconokinase activity"/>
    <property type="evidence" value="ECO:0007669"/>
    <property type="project" value="UniProtKB-EC"/>
</dbReference>
<dbReference type="Proteomes" id="UP000694544">
    <property type="component" value="Unplaced"/>
</dbReference>
<sequence>MFESATAHAVQCISKTPSCSRSTVGALLASELGWKFYDADDYHPEENRMKMQKGIPLNDEDRIPWLCKLHDILRRDVASGQRVVLACSALKKVYRDILIQGKDDAPLKCDELGKEEKPVEVKLLVVHLTGSFDIISGRLLRRKDHFMPPELLQSQFDTLETPSAPENFIQINVDKSLSEIIATIMETLK</sequence>
<dbReference type="CDD" id="cd02021">
    <property type="entry name" value="GntK"/>
    <property type="match status" value="1"/>
</dbReference>
<comment type="pathway">
    <text evidence="1 8">Carbohydrate acid metabolism; D-gluconate degradation.</text>
</comment>
<protein>
    <recommendedName>
        <fullName evidence="8">Gluconokinase</fullName>
        <ecNumber evidence="8">2.7.1.12</ecNumber>
    </recommendedName>
</protein>
<dbReference type="AlphaFoldDB" id="A0A8C6DIT6"/>
<name>A0A8C6DIT6_MOSMO</name>
<dbReference type="FunFam" id="3.40.50.300:FF:000522">
    <property type="entry name" value="Gluconokinase"/>
    <property type="match status" value="1"/>
</dbReference>
<evidence type="ECO:0000256" key="6">
    <source>
        <dbReference type="ARBA" id="ARBA00022840"/>
    </source>
</evidence>
<keyword evidence="5 8" id="KW-0418">Kinase</keyword>
<evidence type="ECO:0000256" key="3">
    <source>
        <dbReference type="ARBA" id="ARBA00022679"/>
    </source>
</evidence>
<dbReference type="EC" id="2.7.1.12" evidence="8"/>
<dbReference type="UniPathway" id="UPA00792"/>
<keyword evidence="4 8" id="KW-0547">Nucleotide-binding</keyword>
<evidence type="ECO:0000256" key="5">
    <source>
        <dbReference type="ARBA" id="ARBA00022777"/>
    </source>
</evidence>
<organism evidence="9 10">
    <name type="scientific">Moschus moschiferus</name>
    <name type="common">Siberian musk deer</name>
    <name type="synonym">Moschus sibiricus</name>
    <dbReference type="NCBI Taxonomy" id="68415"/>
    <lineage>
        <taxon>Eukaryota</taxon>
        <taxon>Metazoa</taxon>
        <taxon>Chordata</taxon>
        <taxon>Craniata</taxon>
        <taxon>Vertebrata</taxon>
        <taxon>Euteleostomi</taxon>
        <taxon>Mammalia</taxon>
        <taxon>Eutheria</taxon>
        <taxon>Laurasiatheria</taxon>
        <taxon>Artiodactyla</taxon>
        <taxon>Ruminantia</taxon>
        <taxon>Pecora</taxon>
        <taxon>Moschidae</taxon>
        <taxon>Moschus</taxon>
    </lineage>
</organism>